<dbReference type="Proteomes" id="UP001597201">
    <property type="component" value="Unassembled WGS sequence"/>
</dbReference>
<proteinExistence type="inferred from homology"/>
<dbReference type="Pfam" id="PF06969">
    <property type="entry name" value="HemN_C"/>
    <property type="match status" value="1"/>
</dbReference>
<dbReference type="NCBIfam" id="TIGR00539">
    <property type="entry name" value="hemN_rel"/>
    <property type="match status" value="1"/>
</dbReference>
<sequence>MAGIYIHIPFCKQACFYCDFHFSTSLKHKTPLLEALAKEIVLKKNECDEEIETIYFGGGTPSLLKADEIDFLLQIIYDNYLVSKNAEISLEANPDDLDKEKIVELSKTKINRLSIGIQSFFDEDLVYMNRAHTAKEAKKSLIFAKQYFDNITIDLIYGIPGLSNKRWIENIQTALDLGIPHLSCYALTVEEKTALARFIKSGKYQPLNEELASEQFQILCEMLHNKGYVQYEISNFGLPNYFSQHNSAYWKGVIYLGIGPSAHSYDGKKRGWNISNNVKYVKALKNNQMPLEIEELSLFDRMNEKIMIGLRTIWGISLPEFENEFGKDNLNSLLKVASKHIKDGMLIEKADALMISQQGKFYADGIAADLFFIDEND</sequence>
<comment type="function">
    <text evidence="2">Probably acts as a heme chaperone, transferring heme to an unknown acceptor. Binds one molecule of heme per monomer, possibly covalently. Binds 1 [4Fe-4S] cluster. The cluster is coordinated with 3 cysteines and an exchangeable S-adenosyl-L-methionine.</text>
</comment>
<keyword evidence="2" id="KW-0408">Iron</keyword>
<dbReference type="PROSITE" id="PS51918">
    <property type="entry name" value="RADICAL_SAM"/>
    <property type="match status" value="1"/>
</dbReference>
<dbReference type="InterPro" id="IPR058240">
    <property type="entry name" value="rSAM_sf"/>
</dbReference>
<dbReference type="InterPro" id="IPR006638">
    <property type="entry name" value="Elp3/MiaA/NifB-like_rSAM"/>
</dbReference>
<dbReference type="InterPro" id="IPR023404">
    <property type="entry name" value="rSAM_horseshoe"/>
</dbReference>
<dbReference type="InterPro" id="IPR004559">
    <property type="entry name" value="HemW-like"/>
</dbReference>
<organism evidence="4 5">
    <name type="scientific">Namhaeicola litoreus</name>
    <dbReference type="NCBI Taxonomy" id="1052145"/>
    <lineage>
        <taxon>Bacteria</taxon>
        <taxon>Pseudomonadati</taxon>
        <taxon>Bacteroidota</taxon>
        <taxon>Flavobacteriia</taxon>
        <taxon>Flavobacteriales</taxon>
        <taxon>Flavobacteriaceae</taxon>
        <taxon>Namhaeicola</taxon>
    </lineage>
</organism>
<dbReference type="SFLD" id="SFLDG01065">
    <property type="entry name" value="anaerobic_coproporphyrinogen-I"/>
    <property type="match status" value="1"/>
</dbReference>
<accession>A0ABW3XZQ3</accession>
<dbReference type="InterPro" id="IPR010723">
    <property type="entry name" value="HemN_C"/>
</dbReference>
<comment type="subcellular location">
    <subcellularLocation>
        <location evidence="2">Cytoplasm</location>
    </subcellularLocation>
</comment>
<dbReference type="InterPro" id="IPR034505">
    <property type="entry name" value="Coproporphyrinogen-III_oxidase"/>
</dbReference>
<evidence type="ECO:0000259" key="3">
    <source>
        <dbReference type="PROSITE" id="PS51918"/>
    </source>
</evidence>
<keyword evidence="2" id="KW-0411">Iron-sulfur</keyword>
<keyword evidence="2" id="KW-0479">Metal-binding</keyword>
<keyword evidence="5" id="KW-1185">Reference proteome</keyword>
<evidence type="ECO:0000313" key="5">
    <source>
        <dbReference type="Proteomes" id="UP001597201"/>
    </source>
</evidence>
<dbReference type="SMART" id="SM00729">
    <property type="entry name" value="Elp3"/>
    <property type="match status" value="1"/>
</dbReference>
<name>A0ABW3XZQ3_9FLAO</name>
<keyword evidence="2" id="KW-0349">Heme</keyword>
<dbReference type="InterPro" id="IPR007197">
    <property type="entry name" value="rSAM"/>
</dbReference>
<dbReference type="SFLD" id="SFLDS00029">
    <property type="entry name" value="Radical_SAM"/>
    <property type="match status" value="1"/>
</dbReference>
<dbReference type="CDD" id="cd01335">
    <property type="entry name" value="Radical_SAM"/>
    <property type="match status" value="1"/>
</dbReference>
<dbReference type="SFLD" id="SFLDF00562">
    <property type="entry name" value="HemN-like__clustered_with_heat"/>
    <property type="match status" value="1"/>
</dbReference>
<dbReference type="SUPFAM" id="SSF102114">
    <property type="entry name" value="Radical SAM enzymes"/>
    <property type="match status" value="1"/>
</dbReference>
<reference evidence="5" key="1">
    <citation type="journal article" date="2019" name="Int. J. Syst. Evol. Microbiol.">
        <title>The Global Catalogue of Microorganisms (GCM) 10K type strain sequencing project: providing services to taxonomists for standard genome sequencing and annotation.</title>
        <authorList>
            <consortium name="The Broad Institute Genomics Platform"/>
            <consortium name="The Broad Institute Genome Sequencing Center for Infectious Disease"/>
            <person name="Wu L."/>
            <person name="Ma J."/>
        </authorList>
    </citation>
    <scope>NUCLEOTIDE SEQUENCE [LARGE SCALE GENOMIC DNA]</scope>
    <source>
        <strain evidence="5">CCUG 61485</strain>
    </source>
</reference>
<keyword evidence="2" id="KW-0143">Chaperone</keyword>
<comment type="caution">
    <text evidence="4">The sequence shown here is derived from an EMBL/GenBank/DDBJ whole genome shotgun (WGS) entry which is preliminary data.</text>
</comment>
<evidence type="ECO:0000256" key="1">
    <source>
        <dbReference type="ARBA" id="ARBA00006100"/>
    </source>
</evidence>
<gene>
    <name evidence="4" type="primary">hemW</name>
    <name evidence="4" type="ORF">ACFQ39_03595</name>
</gene>
<keyword evidence="2" id="KW-0949">S-adenosyl-L-methionine</keyword>
<keyword evidence="2" id="KW-0004">4Fe-4S</keyword>
<dbReference type="PANTHER" id="PTHR13932">
    <property type="entry name" value="COPROPORPHYRINIGEN III OXIDASE"/>
    <property type="match status" value="1"/>
</dbReference>
<evidence type="ECO:0000256" key="2">
    <source>
        <dbReference type="RuleBase" id="RU364116"/>
    </source>
</evidence>
<evidence type="ECO:0000313" key="4">
    <source>
        <dbReference type="EMBL" id="MFD1314688.1"/>
    </source>
</evidence>
<dbReference type="Pfam" id="PF04055">
    <property type="entry name" value="Radical_SAM"/>
    <property type="match status" value="1"/>
</dbReference>
<keyword evidence="2" id="KW-0963">Cytoplasm</keyword>
<dbReference type="SFLD" id="SFLDF00288">
    <property type="entry name" value="HemN-like__clustered_with_nucl"/>
    <property type="match status" value="1"/>
</dbReference>
<dbReference type="EMBL" id="JBHTMY010000002">
    <property type="protein sequence ID" value="MFD1314688.1"/>
    <property type="molecule type" value="Genomic_DNA"/>
</dbReference>
<protein>
    <recommendedName>
        <fullName evidence="2">Heme chaperone HemW</fullName>
    </recommendedName>
</protein>
<comment type="similarity">
    <text evidence="1">Belongs to the anaerobic coproporphyrinogen-III oxidase family. HemW subfamily.</text>
</comment>
<dbReference type="Gene3D" id="3.80.30.20">
    <property type="entry name" value="tm_1862 like domain"/>
    <property type="match status" value="1"/>
</dbReference>
<dbReference type="PANTHER" id="PTHR13932:SF5">
    <property type="entry name" value="RADICAL S-ADENOSYL METHIONINE DOMAIN-CONTAINING PROTEIN 1, MITOCHONDRIAL"/>
    <property type="match status" value="1"/>
</dbReference>
<dbReference type="RefSeq" id="WP_377176537.1">
    <property type="nucleotide sequence ID" value="NZ_JBHTMY010000002.1"/>
</dbReference>
<feature type="domain" description="Radical SAM core" evidence="3">
    <location>
        <begin position="1"/>
        <end position="229"/>
    </location>
</feature>